<sequence>VHGEGHSHANAFTDFHGSTREGLAVTDRRGMLKAGMAGLSLPGLLEARAQAKQAGRKMGDNKSVILLWMCGGPSHIDTLDPKPDLPQNKRGPFSTIPTTLPGVHVCEHL</sequence>
<evidence type="ECO:0000313" key="2">
    <source>
        <dbReference type="EMBL" id="SVD01944.1"/>
    </source>
</evidence>
<evidence type="ECO:0008006" key="3">
    <source>
        <dbReference type="Google" id="ProtNLM"/>
    </source>
</evidence>
<accession>A0A382RW74</accession>
<organism evidence="2">
    <name type="scientific">marine metagenome</name>
    <dbReference type="NCBI Taxonomy" id="408172"/>
    <lineage>
        <taxon>unclassified sequences</taxon>
        <taxon>metagenomes</taxon>
        <taxon>ecological metagenomes</taxon>
    </lineage>
</organism>
<evidence type="ECO:0000256" key="1">
    <source>
        <dbReference type="SAM" id="MobiDB-lite"/>
    </source>
</evidence>
<reference evidence="2" key="1">
    <citation type="submission" date="2018-05" db="EMBL/GenBank/DDBJ databases">
        <authorList>
            <person name="Lanie J.A."/>
            <person name="Ng W.-L."/>
            <person name="Kazmierczak K.M."/>
            <person name="Andrzejewski T.M."/>
            <person name="Davidsen T.M."/>
            <person name="Wayne K.J."/>
            <person name="Tettelin H."/>
            <person name="Glass J.I."/>
            <person name="Rusch D."/>
            <person name="Podicherti R."/>
            <person name="Tsui H.-C.T."/>
            <person name="Winkler M.E."/>
        </authorList>
    </citation>
    <scope>NUCLEOTIDE SEQUENCE</scope>
</reference>
<feature type="non-terminal residue" evidence="2">
    <location>
        <position position="109"/>
    </location>
</feature>
<proteinExistence type="predicted"/>
<protein>
    <recommendedName>
        <fullName evidence="3">DUF1501 domain-containing protein</fullName>
    </recommendedName>
</protein>
<dbReference type="EMBL" id="UINC01124650">
    <property type="protein sequence ID" value="SVD01944.1"/>
    <property type="molecule type" value="Genomic_DNA"/>
</dbReference>
<feature type="non-terminal residue" evidence="2">
    <location>
        <position position="1"/>
    </location>
</feature>
<dbReference type="InterPro" id="IPR010869">
    <property type="entry name" value="DUF1501"/>
</dbReference>
<feature type="region of interest" description="Disordered" evidence="1">
    <location>
        <begin position="1"/>
        <end position="20"/>
    </location>
</feature>
<gene>
    <name evidence="2" type="ORF">METZ01_LOCUS354798</name>
</gene>
<name>A0A382RW74_9ZZZZ</name>
<dbReference type="AlphaFoldDB" id="A0A382RW74"/>
<dbReference type="Pfam" id="PF07394">
    <property type="entry name" value="DUF1501"/>
    <property type="match status" value="1"/>
</dbReference>